<dbReference type="Proteomes" id="UP001528850">
    <property type="component" value="Unassembled WGS sequence"/>
</dbReference>
<dbReference type="EMBL" id="JARJJS010000002">
    <property type="protein sequence ID" value="MDF4025397.1"/>
    <property type="molecule type" value="Genomic_DNA"/>
</dbReference>
<dbReference type="EC" id="2.7.2.8" evidence="2"/>
<keyword evidence="7" id="KW-0547">Nucleotide-binding</keyword>
<dbReference type="InterPro" id="IPR041734">
    <property type="entry name" value="NAGK-fArgBP"/>
</dbReference>
<dbReference type="PANTHER" id="PTHR23342">
    <property type="entry name" value="N-ACETYLGLUTAMATE SYNTHASE"/>
    <property type="match status" value="1"/>
</dbReference>
<keyword evidence="6 14" id="KW-0808">Transferase</keyword>
<protein>
    <recommendedName>
        <fullName evidence="3">Acetylglutamate kinase</fullName>
        <ecNumber evidence="2">2.7.2.8</ecNumber>
    </recommendedName>
    <alternativeName>
        <fullName evidence="10">N-acetyl-L-glutamate 5-phosphotransferase</fullName>
    </alternativeName>
    <alternativeName>
        <fullName evidence="11">NAG kinase</fullName>
    </alternativeName>
</protein>
<dbReference type="Gene3D" id="3.40.1160.10">
    <property type="entry name" value="Acetylglutamate kinase-like"/>
    <property type="match status" value="1"/>
</dbReference>
<dbReference type="PROSITE" id="PS51731">
    <property type="entry name" value="GNAT_NAGS"/>
    <property type="match status" value="1"/>
</dbReference>
<evidence type="ECO:0000256" key="9">
    <source>
        <dbReference type="ARBA" id="ARBA00022840"/>
    </source>
</evidence>
<dbReference type="NCBIfam" id="TIGR00761">
    <property type="entry name" value="argB"/>
    <property type="match status" value="1"/>
</dbReference>
<dbReference type="InterPro" id="IPR006855">
    <property type="entry name" value="Vertebrate-like_GNAT_dom"/>
</dbReference>
<dbReference type="PANTHER" id="PTHR23342:SF0">
    <property type="entry name" value="N-ACETYLGLUTAMATE SYNTHASE, MITOCHONDRIAL"/>
    <property type="match status" value="1"/>
</dbReference>
<reference evidence="14 15" key="1">
    <citation type="journal article" date="2024" name="Curr. Microbiol.">
        <title>Luteibacter sahnii sp. nov., A Novel Yellow-Colored Xanthomonadin Pigment Producing Probiotic Bacterium from Healthy Rice Seed Microbiome.</title>
        <authorList>
            <person name="Jaiswal G."/>
            <person name="Rana R."/>
            <person name="Nayak P.K."/>
            <person name="Chouhan R."/>
            <person name="Gandhi S.G."/>
            <person name="Patel H.K."/>
            <person name="Patil P.B."/>
        </authorList>
    </citation>
    <scope>NUCLEOTIDE SEQUENCE [LARGE SCALE GENOMIC DNA]</scope>
    <source>
        <strain evidence="14 15">PPL201</strain>
    </source>
</reference>
<gene>
    <name evidence="14" type="ORF">P3W24_10515</name>
</gene>
<dbReference type="PIRSF" id="PIRSF036441">
    <property type="entry name" value="NAGK_DUF619"/>
    <property type="match status" value="1"/>
</dbReference>
<accession>A0ABT6BBI5</accession>
<evidence type="ECO:0000256" key="8">
    <source>
        <dbReference type="ARBA" id="ARBA00022777"/>
    </source>
</evidence>
<dbReference type="InterPro" id="IPR036393">
    <property type="entry name" value="AceGlu_kinase-like_sf"/>
</dbReference>
<keyword evidence="15" id="KW-1185">Reference proteome</keyword>
<keyword evidence="8 14" id="KW-0418">Kinase</keyword>
<name>A0ABT6BBI5_9GAMM</name>
<evidence type="ECO:0000256" key="6">
    <source>
        <dbReference type="ARBA" id="ARBA00022679"/>
    </source>
</evidence>
<evidence type="ECO:0000313" key="14">
    <source>
        <dbReference type="EMBL" id="MDF4025397.1"/>
    </source>
</evidence>
<evidence type="ECO:0000259" key="13">
    <source>
        <dbReference type="PROSITE" id="PS51731"/>
    </source>
</evidence>
<dbReference type="NCBIfam" id="NF003386">
    <property type="entry name" value="PRK04531.1-1"/>
    <property type="match status" value="1"/>
</dbReference>
<keyword evidence="4" id="KW-0055">Arginine biosynthesis</keyword>
<comment type="catalytic activity">
    <reaction evidence="12">
        <text>N-acetyl-L-glutamate + ATP = N-acetyl-L-glutamyl 5-phosphate + ADP</text>
        <dbReference type="Rhea" id="RHEA:14629"/>
        <dbReference type="ChEBI" id="CHEBI:30616"/>
        <dbReference type="ChEBI" id="CHEBI:44337"/>
        <dbReference type="ChEBI" id="CHEBI:57936"/>
        <dbReference type="ChEBI" id="CHEBI:456216"/>
        <dbReference type="EC" id="2.7.2.8"/>
    </reaction>
</comment>
<dbReference type="InterPro" id="IPR004662">
    <property type="entry name" value="AcgluKinase_fam"/>
</dbReference>
<evidence type="ECO:0000256" key="10">
    <source>
        <dbReference type="ARBA" id="ARBA00030178"/>
    </source>
</evidence>
<dbReference type="InterPro" id="IPR016181">
    <property type="entry name" value="Acyl_CoA_acyltransferase"/>
</dbReference>
<dbReference type="CDD" id="cd04264">
    <property type="entry name" value="DUF619-NAGS"/>
    <property type="match status" value="1"/>
</dbReference>
<keyword evidence="9" id="KW-0067">ATP-binding</keyword>
<evidence type="ECO:0000256" key="5">
    <source>
        <dbReference type="ARBA" id="ARBA00022605"/>
    </source>
</evidence>
<evidence type="ECO:0000256" key="4">
    <source>
        <dbReference type="ARBA" id="ARBA00022571"/>
    </source>
</evidence>
<dbReference type="RefSeq" id="WP_320549899.1">
    <property type="nucleotide sequence ID" value="NZ_JAQLOK010000001.1"/>
</dbReference>
<dbReference type="Pfam" id="PF00696">
    <property type="entry name" value="AA_kinase"/>
    <property type="match status" value="1"/>
</dbReference>
<dbReference type="Pfam" id="PF04768">
    <property type="entry name" value="NAT"/>
    <property type="match status" value="1"/>
</dbReference>
<organism evidence="14 15">
    <name type="scientific">Luteibacter sahnii</name>
    <dbReference type="NCBI Taxonomy" id="3021977"/>
    <lineage>
        <taxon>Bacteria</taxon>
        <taxon>Pseudomonadati</taxon>
        <taxon>Pseudomonadota</taxon>
        <taxon>Gammaproteobacteria</taxon>
        <taxon>Lysobacterales</taxon>
        <taxon>Rhodanobacteraceae</taxon>
        <taxon>Luteibacter</taxon>
    </lineage>
</organism>
<proteinExistence type="predicted"/>
<dbReference type="NCBIfam" id="NF003387">
    <property type="entry name" value="PRK04531.1-2"/>
    <property type="match status" value="1"/>
</dbReference>
<sequence length="438" mass="48761">MDTNKHTRKTIVRLLSAMGSAREIQQYLKRFSQLDASRFAVVKVGGAVLRDELPDLTSSLSFLQQVGLTPIVLHGAGPQLDEELQAAGIEKKTVNGLRVTSPEALAIVRKVFQAQNLRLVEALQEVGTRATSVPSGVFAADFLDPQTLGLVGRVREINLAPIEASLRAGSIPVIASLGETDAGQILNINADFAANELVRVLQPYKIVFLTGTGGLLDGDGNVIDSINLSTEYDQLLAQPWLHSGMRLKIEQIKDLLDDLPLTSSVSITRPSELAKELFTHKGSGTLVRRGERVLRFESWDGVDLARMRQLIESSFGRALVPDYFDRTRLYRLYVSENYRAAMVLTMEEGFAYLDKFAVLDDAQGEGLGRAVWQVMHDENPKLFWRSRHGNAINPFYYAESDGCYKQARWKVFWYGLESFVDIERCVAHCATRTPTLQD</sequence>
<evidence type="ECO:0000256" key="11">
    <source>
        <dbReference type="ARBA" id="ARBA00030639"/>
    </source>
</evidence>
<feature type="domain" description="N-acetyltransferase" evidence="13">
    <location>
        <begin position="291"/>
        <end position="437"/>
    </location>
</feature>
<dbReference type="GO" id="GO:0003991">
    <property type="term" value="F:acetylglutamate kinase activity"/>
    <property type="evidence" value="ECO:0007669"/>
    <property type="project" value="UniProtKB-EC"/>
</dbReference>
<evidence type="ECO:0000256" key="2">
    <source>
        <dbReference type="ARBA" id="ARBA00013065"/>
    </source>
</evidence>
<evidence type="ECO:0000256" key="1">
    <source>
        <dbReference type="ARBA" id="ARBA00004828"/>
    </source>
</evidence>
<comment type="caution">
    <text evidence="14">The sequence shown here is derived from an EMBL/GenBank/DDBJ whole genome shotgun (WGS) entry which is preliminary data.</text>
</comment>
<dbReference type="CDD" id="cd04252">
    <property type="entry name" value="AAK_NAGK-fArgBP"/>
    <property type="match status" value="1"/>
</dbReference>
<comment type="pathway">
    <text evidence="1">Amino-acid biosynthesis; L-arginine biosynthesis; N(2)-acetyl-L-ornithine from L-glutamate: step 2/4.</text>
</comment>
<keyword evidence="5" id="KW-0028">Amino-acid biosynthesis</keyword>
<evidence type="ECO:0000313" key="15">
    <source>
        <dbReference type="Proteomes" id="UP001528850"/>
    </source>
</evidence>
<evidence type="ECO:0000256" key="12">
    <source>
        <dbReference type="ARBA" id="ARBA00048141"/>
    </source>
</evidence>
<dbReference type="SUPFAM" id="SSF55729">
    <property type="entry name" value="Acyl-CoA N-acyltransferases (Nat)"/>
    <property type="match status" value="1"/>
</dbReference>
<dbReference type="SUPFAM" id="SSF53633">
    <property type="entry name" value="Carbamate kinase-like"/>
    <property type="match status" value="1"/>
</dbReference>
<dbReference type="InterPro" id="IPR001048">
    <property type="entry name" value="Asp/Glu/Uridylate_kinase"/>
</dbReference>
<evidence type="ECO:0000256" key="7">
    <source>
        <dbReference type="ARBA" id="ARBA00022741"/>
    </source>
</evidence>
<dbReference type="InterPro" id="IPR011242">
    <property type="entry name" value="ArgB_GNAT"/>
</dbReference>
<dbReference type="Gene3D" id="3.40.630.30">
    <property type="match status" value="1"/>
</dbReference>
<evidence type="ECO:0000256" key="3">
    <source>
        <dbReference type="ARBA" id="ARBA00021197"/>
    </source>
</evidence>